<keyword evidence="4" id="KW-0342">GTP-binding</keyword>
<dbReference type="FunFam" id="3.40.50.300:FF:000541">
    <property type="entry name" value="Immunity related GTPase M"/>
    <property type="match status" value="1"/>
</dbReference>
<feature type="domain" description="IRG-type G" evidence="5">
    <location>
        <begin position="1"/>
        <end position="183"/>
    </location>
</feature>
<comment type="caution">
    <text evidence="6">The sequence shown here is derived from an EMBL/GenBank/DDBJ whole genome shotgun (WGS) entry which is preliminary data.</text>
</comment>
<evidence type="ECO:0000313" key="7">
    <source>
        <dbReference type="EMBL" id="CAF1191919.1"/>
    </source>
</evidence>
<dbReference type="PROSITE" id="PS51716">
    <property type="entry name" value="G_IRG"/>
    <property type="match status" value="1"/>
</dbReference>
<dbReference type="InterPro" id="IPR051515">
    <property type="entry name" value="IRG"/>
</dbReference>
<dbReference type="EMBL" id="CAJNOQ010003251">
    <property type="protein sequence ID" value="CAF1002934.1"/>
    <property type="molecule type" value="Genomic_DNA"/>
</dbReference>
<evidence type="ECO:0000259" key="5">
    <source>
        <dbReference type="PROSITE" id="PS51716"/>
    </source>
</evidence>
<evidence type="ECO:0000313" key="9">
    <source>
        <dbReference type="EMBL" id="CAF4002371.1"/>
    </source>
</evidence>
<gene>
    <name evidence="6" type="ORF">GPM918_LOCUS13858</name>
    <name evidence="7" type="ORF">OVA965_LOCUS23551</name>
    <name evidence="8" type="ORF">SRO942_LOCUS13861</name>
    <name evidence="9" type="ORF">TMI583_LOCUS24273</name>
</gene>
<keyword evidence="2" id="KW-0547">Nucleotide-binding</keyword>
<name>A0A814H0I5_9BILA</name>
<reference evidence="6" key="1">
    <citation type="submission" date="2021-02" db="EMBL/GenBank/DDBJ databases">
        <authorList>
            <person name="Nowell W R."/>
        </authorList>
    </citation>
    <scope>NUCLEOTIDE SEQUENCE</scope>
</reference>
<evidence type="ECO:0000256" key="2">
    <source>
        <dbReference type="ARBA" id="ARBA00022741"/>
    </source>
</evidence>
<evidence type="ECO:0000256" key="3">
    <source>
        <dbReference type="ARBA" id="ARBA00022801"/>
    </source>
</evidence>
<protein>
    <recommendedName>
        <fullName evidence="5">IRG-type G domain-containing protein</fullName>
    </recommendedName>
</protein>
<evidence type="ECO:0000313" key="8">
    <source>
        <dbReference type="EMBL" id="CAF3774413.1"/>
    </source>
</evidence>
<dbReference type="OrthoDB" id="422720at2759"/>
<evidence type="ECO:0000313" key="6">
    <source>
        <dbReference type="EMBL" id="CAF1002934.1"/>
    </source>
</evidence>
<dbReference type="Proteomes" id="UP000677228">
    <property type="component" value="Unassembled WGS sequence"/>
</dbReference>
<dbReference type="EMBL" id="CAJOBA010035315">
    <property type="protein sequence ID" value="CAF4002371.1"/>
    <property type="molecule type" value="Genomic_DNA"/>
</dbReference>
<keyword evidence="3" id="KW-0378">Hydrolase</keyword>
<dbReference type="SUPFAM" id="SSF52540">
    <property type="entry name" value="P-loop containing nucleoside triphosphate hydrolases"/>
    <property type="match status" value="1"/>
</dbReference>
<dbReference type="PANTHER" id="PTHR32341">
    <property type="entry name" value="INTERFERON-INDUCIBLE GTPASE"/>
    <property type="match status" value="1"/>
</dbReference>
<evidence type="ECO:0000313" key="10">
    <source>
        <dbReference type="Proteomes" id="UP000663829"/>
    </source>
</evidence>
<evidence type="ECO:0000256" key="1">
    <source>
        <dbReference type="ARBA" id="ARBA00005429"/>
    </source>
</evidence>
<dbReference type="AlphaFoldDB" id="A0A814H0I5"/>
<comment type="similarity">
    <text evidence="1">Belongs to the TRAFAC class dynamin-like GTPase superfamily. IRG family.</text>
</comment>
<dbReference type="EMBL" id="CAJNOK010013782">
    <property type="protein sequence ID" value="CAF1191919.1"/>
    <property type="molecule type" value="Genomic_DNA"/>
</dbReference>
<dbReference type="EMBL" id="CAJOBC010003252">
    <property type="protein sequence ID" value="CAF3774413.1"/>
    <property type="molecule type" value="Genomic_DNA"/>
</dbReference>
<dbReference type="GO" id="GO:0016020">
    <property type="term" value="C:membrane"/>
    <property type="evidence" value="ECO:0007669"/>
    <property type="project" value="InterPro"/>
</dbReference>
<organism evidence="6 10">
    <name type="scientific">Didymodactylos carnosus</name>
    <dbReference type="NCBI Taxonomy" id="1234261"/>
    <lineage>
        <taxon>Eukaryota</taxon>
        <taxon>Metazoa</taxon>
        <taxon>Spiralia</taxon>
        <taxon>Gnathifera</taxon>
        <taxon>Rotifera</taxon>
        <taxon>Eurotatoria</taxon>
        <taxon>Bdelloidea</taxon>
        <taxon>Philodinida</taxon>
        <taxon>Philodinidae</taxon>
        <taxon>Didymodactylos</taxon>
    </lineage>
</organism>
<dbReference type="PANTHER" id="PTHR32341:SF17">
    <property type="entry name" value="IRG-TYPE G DOMAIN-CONTAINING PROTEIN"/>
    <property type="match status" value="1"/>
</dbReference>
<dbReference type="Proteomes" id="UP000663829">
    <property type="component" value="Unassembled WGS sequence"/>
</dbReference>
<dbReference type="Gene3D" id="3.40.50.300">
    <property type="entry name" value="P-loop containing nucleotide triphosphate hydrolases"/>
    <property type="match status" value="1"/>
</dbReference>
<dbReference type="InterPro" id="IPR007743">
    <property type="entry name" value="Immunity-related_GTPase-like"/>
</dbReference>
<dbReference type="Pfam" id="PF05049">
    <property type="entry name" value="IIGP"/>
    <property type="match status" value="1"/>
</dbReference>
<dbReference type="GO" id="GO:0005525">
    <property type="term" value="F:GTP binding"/>
    <property type="evidence" value="ECO:0007669"/>
    <property type="project" value="UniProtKB-KW"/>
</dbReference>
<dbReference type="Proteomes" id="UP000682733">
    <property type="component" value="Unassembled WGS sequence"/>
</dbReference>
<keyword evidence="10" id="KW-1185">Reference proteome</keyword>
<dbReference type="InterPro" id="IPR027417">
    <property type="entry name" value="P-loop_NTPase"/>
</dbReference>
<evidence type="ECO:0000256" key="4">
    <source>
        <dbReference type="ARBA" id="ARBA00023134"/>
    </source>
</evidence>
<dbReference type="InterPro" id="IPR030385">
    <property type="entry name" value="G_IRG_dom"/>
</dbReference>
<proteinExistence type="inferred from homology"/>
<dbReference type="GO" id="GO:0003924">
    <property type="term" value="F:GTPase activity"/>
    <property type="evidence" value="ECO:0007669"/>
    <property type="project" value="TreeGrafter"/>
</dbReference>
<accession>A0A814H0I5</accession>
<sequence>MPYNVAVIGRSGVGKSSFINTIRNINSEHSDSAAVGVIETTIEPKCYRFETNAFLWDVQGLGTPSVSKDTYCTAINILRYDMFLILSRGRFLEDDLWLANIVRDKLHKNLFFIRTGTDEELRNHRSDYPKKFNETRVLDSIRENCLLNLYQNFGTSNTSLYLINAKDKSKYDFPLLIKDIINHINGENMLPILTLINDDNQTTQVPSQEQSVGQIVGRVAYNWARFGLISYIYDKYKSQPQ</sequence>
<dbReference type="Proteomes" id="UP000681722">
    <property type="component" value="Unassembled WGS sequence"/>
</dbReference>